<dbReference type="AlphaFoldDB" id="A0AAV8PM44"/>
<evidence type="ECO:0000313" key="1">
    <source>
        <dbReference type="EMBL" id="KAJ8456003.1"/>
    </source>
</evidence>
<protein>
    <submittedName>
        <fullName evidence="1">Uncharacterized protein</fullName>
    </submittedName>
</protein>
<gene>
    <name evidence="1" type="ORF">OPV22_034919</name>
</gene>
<proteinExistence type="predicted"/>
<organism evidence="1 2">
    <name type="scientific">Ensete ventricosum</name>
    <name type="common">Abyssinian banana</name>
    <name type="synonym">Musa ensete</name>
    <dbReference type="NCBI Taxonomy" id="4639"/>
    <lineage>
        <taxon>Eukaryota</taxon>
        <taxon>Viridiplantae</taxon>
        <taxon>Streptophyta</taxon>
        <taxon>Embryophyta</taxon>
        <taxon>Tracheophyta</taxon>
        <taxon>Spermatophyta</taxon>
        <taxon>Magnoliopsida</taxon>
        <taxon>Liliopsida</taxon>
        <taxon>Zingiberales</taxon>
        <taxon>Musaceae</taxon>
        <taxon>Ensete</taxon>
    </lineage>
</organism>
<reference evidence="1 2" key="1">
    <citation type="submission" date="2022-12" db="EMBL/GenBank/DDBJ databases">
        <title>Chromosome-scale assembly of the Ensete ventricosum genome.</title>
        <authorList>
            <person name="Dussert Y."/>
            <person name="Stocks J."/>
            <person name="Wendawek A."/>
            <person name="Woldeyes F."/>
            <person name="Nichols R.A."/>
            <person name="Borrell J.S."/>
        </authorList>
    </citation>
    <scope>NUCLEOTIDE SEQUENCE [LARGE SCALE GENOMIC DNA]</scope>
    <source>
        <strain evidence="2">cv. Maze</strain>
        <tissue evidence="1">Seeds</tissue>
    </source>
</reference>
<dbReference type="Proteomes" id="UP001222027">
    <property type="component" value="Unassembled WGS sequence"/>
</dbReference>
<evidence type="ECO:0000313" key="2">
    <source>
        <dbReference type="Proteomes" id="UP001222027"/>
    </source>
</evidence>
<sequence length="73" mass="8385">MSVKGSKYKCFHDPYPPTTAVTDFAKDSSVLLVMAWLMSKRQRQQHIECMRCTTTTLSAELHVSTWYVQITEA</sequence>
<comment type="caution">
    <text evidence="1">The sequence shown here is derived from an EMBL/GenBank/DDBJ whole genome shotgun (WGS) entry which is preliminary data.</text>
</comment>
<name>A0AAV8PM44_ENSVE</name>
<keyword evidence="2" id="KW-1185">Reference proteome</keyword>
<dbReference type="EMBL" id="JAQQAF010000016">
    <property type="protein sequence ID" value="KAJ8456003.1"/>
    <property type="molecule type" value="Genomic_DNA"/>
</dbReference>
<accession>A0AAV8PM44</accession>